<name>S3DLF8_GLAL2</name>
<dbReference type="AlphaFoldDB" id="S3DLF8"/>
<dbReference type="RefSeq" id="XP_008079488.1">
    <property type="nucleotide sequence ID" value="XM_008081297.1"/>
</dbReference>
<evidence type="ECO:0000313" key="2">
    <source>
        <dbReference type="EMBL" id="EPE32871.1"/>
    </source>
</evidence>
<keyword evidence="1" id="KW-0812">Transmembrane</keyword>
<evidence type="ECO:0000256" key="1">
    <source>
        <dbReference type="SAM" id="Phobius"/>
    </source>
</evidence>
<dbReference type="HOGENOM" id="CLU_2109276_0_0_1"/>
<reference evidence="2 3" key="1">
    <citation type="journal article" date="2013" name="BMC Genomics">
        <title>Genomics-driven discovery of the pneumocandin biosynthetic gene cluster in the fungus Glarea lozoyensis.</title>
        <authorList>
            <person name="Chen L."/>
            <person name="Yue Q."/>
            <person name="Zhang X."/>
            <person name="Xiang M."/>
            <person name="Wang C."/>
            <person name="Li S."/>
            <person name="Che Y."/>
            <person name="Ortiz-Lopez F.J."/>
            <person name="Bills G.F."/>
            <person name="Liu X."/>
            <person name="An Z."/>
        </authorList>
    </citation>
    <scope>NUCLEOTIDE SEQUENCE [LARGE SCALE GENOMIC DNA]</scope>
    <source>
        <strain evidence="3">ATCC 20868 / MF5171</strain>
    </source>
</reference>
<keyword evidence="1" id="KW-1133">Transmembrane helix</keyword>
<gene>
    <name evidence="2" type="ORF">GLAREA_05883</name>
</gene>
<accession>S3DLF8</accession>
<evidence type="ECO:0000313" key="3">
    <source>
        <dbReference type="Proteomes" id="UP000016922"/>
    </source>
</evidence>
<dbReference type="Proteomes" id="UP000016922">
    <property type="component" value="Unassembled WGS sequence"/>
</dbReference>
<dbReference type="KEGG" id="glz:GLAREA_05883"/>
<dbReference type="EMBL" id="KE145358">
    <property type="protein sequence ID" value="EPE32871.1"/>
    <property type="molecule type" value="Genomic_DNA"/>
</dbReference>
<dbReference type="OrthoDB" id="3554764at2759"/>
<proteinExistence type="predicted"/>
<sequence length="115" mass="12138">MPYRTKESAPGTPRAYTTPPHPLNLTMGFSNNAKDLLFPVGGLISLPVPLAINIAAAVGVLNSALSAPSVKRIVWTGTIPIAFRPGETYRQDGNTWAGDAVAAAWAPPPYTPERA</sequence>
<dbReference type="GeneID" id="19464937"/>
<keyword evidence="1" id="KW-0472">Membrane</keyword>
<keyword evidence="3" id="KW-1185">Reference proteome</keyword>
<protein>
    <submittedName>
        <fullName evidence="2">Uncharacterized protein</fullName>
    </submittedName>
</protein>
<feature type="transmembrane region" description="Helical" evidence="1">
    <location>
        <begin position="36"/>
        <end position="61"/>
    </location>
</feature>
<organism evidence="2 3">
    <name type="scientific">Glarea lozoyensis (strain ATCC 20868 / MF5171)</name>
    <dbReference type="NCBI Taxonomy" id="1116229"/>
    <lineage>
        <taxon>Eukaryota</taxon>
        <taxon>Fungi</taxon>
        <taxon>Dikarya</taxon>
        <taxon>Ascomycota</taxon>
        <taxon>Pezizomycotina</taxon>
        <taxon>Leotiomycetes</taxon>
        <taxon>Helotiales</taxon>
        <taxon>Helotiaceae</taxon>
        <taxon>Glarea</taxon>
    </lineage>
</organism>